<dbReference type="Proteomes" id="UP000002499">
    <property type="component" value="Unassembled WGS sequence"/>
</dbReference>
<dbReference type="InParanoid" id="E9EFA5"/>
<name>E9EFA5_METAQ</name>
<proteinExistence type="predicted"/>
<dbReference type="Pfam" id="PF05141">
    <property type="entry name" value="DIT1_PvcA"/>
    <property type="match status" value="1"/>
</dbReference>
<evidence type="ECO:0000313" key="4">
    <source>
        <dbReference type="Proteomes" id="UP000002499"/>
    </source>
</evidence>
<evidence type="ECO:0000256" key="1">
    <source>
        <dbReference type="ARBA" id="ARBA00023002"/>
    </source>
</evidence>
<dbReference type="Gene3D" id="3.60.130.10">
    <property type="entry name" value="Clavaminate synthase-like"/>
    <property type="match status" value="1"/>
</dbReference>
<accession>E9EFA5</accession>
<sequence length="695" mass="78152">MRSFEHINGAHPALNPASQPLQFILQQHHPKKSYNHYPSTPSFSYTMPSAVSSAHEAASAEAKETKSPRSLNIDDFPHLVDASALDTASRILGVIDRYRLQKSKDDPIGAGEGGLKFLAVIYSHVKAGKAVPMCLPAFPFKSPNRSAKVLGKDPDRAEELALSHLNGLCQAITDIYPPGAKLTIISDGLVYNDLLGVPDKDVWSYGENLRLLAKAKGFTQIAFCRLRDLVPISLPDELDEMTYVANASNFRRSLLNTFGNPNWEWKEVCQIEDVCLTYRGYIKFLETDLAEVYPLQDDRSKSRYKRGIEYIAKQMMYRGDAFASAVRQKYKDHVRLSIHPSTGANKLSVSLLPTTTMFTTPWHCTVGYKLDGTVVSGMRSEFEKDETYELIFENGHPSYYREKSDLFSWGTEKGGVTFEPIYPSGWLVKPAAGPGSLTINDVDAKKVRSLSEINSPIVMRGFFKNPKKEAFIEKSKEFGEPLPWKFGLVLEVKDQGTDTRGLNNVLSSEWMPFHYDGLFKTITQVNDKGEEVRVSVPPHFQFFVGATSSPRDTGFTLFSSSTMFFKYMPKWLTVEDLAKKTWSVSTSSFDATKLSGLPLVTPHPTTGKPCLRYHEPWPQSKTQFEATEVTLDGHDEASNQAICEAIDATLHDRRVAYYHVWEKGDLVVNDNILTMHTRSDFTAGSDRELWRIHFD</sequence>
<dbReference type="InterPro" id="IPR003819">
    <property type="entry name" value="TauD/TfdA-like"/>
</dbReference>
<dbReference type="GO" id="GO:0016491">
    <property type="term" value="F:oxidoreductase activity"/>
    <property type="evidence" value="ECO:0007669"/>
    <property type="project" value="UniProtKB-KW"/>
</dbReference>
<dbReference type="KEGG" id="maw:19252864"/>
<dbReference type="SMR" id="E9EFA5"/>
<dbReference type="HOGENOM" id="CLU_015940_0_0_1"/>
<dbReference type="PANTHER" id="PTHR37285:SF5">
    <property type="entry name" value="SPORE WALL MATURATION PROTEIN DIT1"/>
    <property type="match status" value="1"/>
</dbReference>
<dbReference type="GeneID" id="19252864"/>
<evidence type="ECO:0000259" key="2">
    <source>
        <dbReference type="Pfam" id="PF02668"/>
    </source>
</evidence>
<reference evidence="3 4" key="1">
    <citation type="journal article" date="2011" name="PLoS Genet.">
        <title>Genome sequencing and comparative transcriptomics of the model entomopathogenic fungi Metarhizium anisopliae and M. acridum.</title>
        <authorList>
            <person name="Gao Q."/>
            <person name="Jin K."/>
            <person name="Ying S.H."/>
            <person name="Zhang Y."/>
            <person name="Xiao G."/>
            <person name="Shang Y."/>
            <person name="Duan Z."/>
            <person name="Hu X."/>
            <person name="Xie X.Q."/>
            <person name="Zhou G."/>
            <person name="Peng G."/>
            <person name="Luo Z."/>
            <person name="Huang W."/>
            <person name="Wang B."/>
            <person name="Fang W."/>
            <person name="Wang S."/>
            <person name="Zhong Y."/>
            <person name="Ma L.J."/>
            <person name="St Leger R.J."/>
            <person name="Zhao G.P."/>
            <person name="Pei Y."/>
            <person name="Feng M.G."/>
            <person name="Xia Y."/>
            <person name="Wang C."/>
        </authorList>
    </citation>
    <scope>NUCLEOTIDE SEQUENCE [LARGE SCALE GENOMIC DNA]</scope>
    <source>
        <strain evidence="3 4">CQMa 102</strain>
    </source>
</reference>
<dbReference type="InterPro" id="IPR007817">
    <property type="entry name" value="Isocyanide_synthase_DIT1"/>
</dbReference>
<protein>
    <submittedName>
        <fullName evidence="3">Pyoverdine/dityrosine biosynthesis protein, putative</fullName>
    </submittedName>
</protein>
<evidence type="ECO:0000313" key="3">
    <source>
        <dbReference type="EMBL" id="EFY85421.1"/>
    </source>
</evidence>
<dbReference type="Pfam" id="PF02668">
    <property type="entry name" value="TauD"/>
    <property type="match status" value="1"/>
</dbReference>
<dbReference type="EMBL" id="GL698578">
    <property type="protein sequence ID" value="EFY85421.1"/>
    <property type="molecule type" value="Genomic_DNA"/>
</dbReference>
<keyword evidence="4" id="KW-1185">Reference proteome</keyword>
<organism evidence="4">
    <name type="scientific">Metarhizium acridum (strain CQMa 102)</name>
    <dbReference type="NCBI Taxonomy" id="655827"/>
    <lineage>
        <taxon>Eukaryota</taxon>
        <taxon>Fungi</taxon>
        <taxon>Dikarya</taxon>
        <taxon>Ascomycota</taxon>
        <taxon>Pezizomycotina</taxon>
        <taxon>Sordariomycetes</taxon>
        <taxon>Hypocreomycetidae</taxon>
        <taxon>Hypocreales</taxon>
        <taxon>Clavicipitaceae</taxon>
        <taxon>Metarhizium</taxon>
    </lineage>
</organism>
<gene>
    <name evidence="3" type="ORF">MAC_08553</name>
</gene>
<dbReference type="OrthoDB" id="429813at2759"/>
<dbReference type="FunCoup" id="E9EFA5">
    <property type="interactions" value="195"/>
</dbReference>
<dbReference type="eggNOG" id="ENOG502RNZ1">
    <property type="taxonomic scope" value="Eukaryota"/>
</dbReference>
<keyword evidence="1" id="KW-0560">Oxidoreductase</keyword>
<dbReference type="AlphaFoldDB" id="E9EFA5"/>
<feature type="domain" description="TauD/TfdA-like" evidence="2">
    <location>
        <begin position="445"/>
        <end position="692"/>
    </location>
</feature>
<dbReference type="OMA" id="WHCAVAY"/>
<dbReference type="SUPFAM" id="SSF51197">
    <property type="entry name" value="Clavaminate synthase-like"/>
    <property type="match status" value="1"/>
</dbReference>
<dbReference type="InterPro" id="IPR042098">
    <property type="entry name" value="TauD-like_sf"/>
</dbReference>
<dbReference type="PANTHER" id="PTHR37285">
    <property type="entry name" value="SPORE WALL MATURATION PROTEIN DIT1"/>
    <property type="match status" value="1"/>
</dbReference>